<reference evidence="1" key="1">
    <citation type="submission" date="2021-06" db="EMBL/GenBank/DDBJ databases">
        <authorList>
            <person name="Kallberg Y."/>
            <person name="Tangrot J."/>
            <person name="Rosling A."/>
        </authorList>
    </citation>
    <scope>NUCLEOTIDE SEQUENCE</scope>
    <source>
        <strain evidence="1">IL203A</strain>
    </source>
</reference>
<dbReference type="Proteomes" id="UP000789702">
    <property type="component" value="Unassembled WGS sequence"/>
</dbReference>
<organism evidence="1 2">
    <name type="scientific">Dentiscutata heterogama</name>
    <dbReference type="NCBI Taxonomy" id="1316150"/>
    <lineage>
        <taxon>Eukaryota</taxon>
        <taxon>Fungi</taxon>
        <taxon>Fungi incertae sedis</taxon>
        <taxon>Mucoromycota</taxon>
        <taxon>Glomeromycotina</taxon>
        <taxon>Glomeromycetes</taxon>
        <taxon>Diversisporales</taxon>
        <taxon>Gigasporaceae</taxon>
        <taxon>Dentiscutata</taxon>
    </lineage>
</organism>
<comment type="caution">
    <text evidence="1">The sequence shown here is derived from an EMBL/GenBank/DDBJ whole genome shotgun (WGS) entry which is preliminary data.</text>
</comment>
<proteinExistence type="predicted"/>
<accession>A0ACA9NIG7</accession>
<keyword evidence="2" id="KW-1185">Reference proteome</keyword>
<dbReference type="EMBL" id="CAJVPU010017028">
    <property type="protein sequence ID" value="CAG8656981.1"/>
    <property type="molecule type" value="Genomic_DNA"/>
</dbReference>
<name>A0ACA9NIG7_9GLOM</name>
<feature type="non-terminal residue" evidence="1">
    <location>
        <position position="42"/>
    </location>
</feature>
<protein>
    <submittedName>
        <fullName evidence="1">2065_t:CDS:1</fullName>
    </submittedName>
</protein>
<evidence type="ECO:0000313" key="1">
    <source>
        <dbReference type="EMBL" id="CAG8656981.1"/>
    </source>
</evidence>
<gene>
    <name evidence="1" type="ORF">DHETER_LOCUS9570</name>
</gene>
<sequence length="42" mass="4943">IEQKVLAARNTVSVDNYYVIEKHQQDGRKKISNENNVIPLMW</sequence>
<feature type="non-terminal residue" evidence="1">
    <location>
        <position position="1"/>
    </location>
</feature>
<evidence type="ECO:0000313" key="2">
    <source>
        <dbReference type="Proteomes" id="UP000789702"/>
    </source>
</evidence>